<dbReference type="InterPro" id="IPR038538">
    <property type="entry name" value="MTERF_sf"/>
</dbReference>
<evidence type="ECO:0000256" key="1">
    <source>
        <dbReference type="ARBA" id="ARBA00007692"/>
    </source>
</evidence>
<sequence>MATAPPRPGQGQRTLKDLHAALFSLKRAASWEEAVALVLMSPQAPKLGGSAKQVPKAGLVAFTAALGACTAGAKWEEPEGMAAIRSRLLGVLPAAPRFPVGPRLLCSAAPLWWRQGRPRTAHRSFAEVELLSRLAELLMPHEPIGESFRDFPVEPSHAWGSRWLCPDIAAFGVLKQKDAALFVEYDGCHWHRDAQAKQRDERKTEALLAYAPGGCWAEPTAGGKVVARNPQVLGYSIDGNLKPTVAWLEDVGLSREQVAKVVVCHPQVLGLSIEANLKPTVFWLQDVGLSRQQVAKAVAGFPQVLGLSIEANLKPTVAWLEDVGLSRQQDVGLSREQVAKVVVCHPQVLGLSIEANLKPTVFWLQDVGLSRQQVAKAVAGFPQVLGLSIEANLKPTVAWLEDVGLSRQQVAKVVAGFPPVLGCSIDGNLKPTVAWLEDVGLSREQVAKVVARNPQVLGYSIDGNLKPTVAWLEDVGLSREQVAKVVARNPQVLGYSIRANLSVKHQLLQGFFCDNDICRMFVYLPAVLGYSIRRLHHRLHVLHQNSQMEKLAATMRRRILSTLEVSPDIALFLSGFRKMMKVTDSTGKVNPASLRLRCCRQCCTSAETFAETDAFEAAARTWTEADTLKNQLSVLQLFLPRLVPKPELPVLCEFSRSRCLRPDAVAQSFGMECFRAFKVVEKEHNKELYMEGPGFKGEFRGMAADGGVLHWQQTLSLLPRLREGPRAGRGKLKGGSTGNFTAWQVRPLQALIACNTAMATLERASRWASAIAIFEALPRQPPGVHQRSLAPSGASLTTALLALRSGSLWQAPAKDKGHVL</sequence>
<dbReference type="AlphaFoldDB" id="A0A1Q9CVE5"/>
<dbReference type="SMART" id="SM00733">
    <property type="entry name" value="Mterf"/>
    <property type="match status" value="9"/>
</dbReference>
<evidence type="ECO:0000256" key="2">
    <source>
        <dbReference type="ARBA" id="ARBA00022946"/>
    </source>
</evidence>
<dbReference type="Gene3D" id="1.25.70.10">
    <property type="entry name" value="Transcription termination factor 3, mitochondrial"/>
    <property type="match status" value="2"/>
</dbReference>
<keyword evidence="2" id="KW-0809">Transit peptide</keyword>
<evidence type="ECO:0000313" key="4">
    <source>
        <dbReference type="Proteomes" id="UP000186817"/>
    </source>
</evidence>
<accession>A0A1Q9CVE5</accession>
<dbReference type="Proteomes" id="UP000186817">
    <property type="component" value="Unassembled WGS sequence"/>
</dbReference>
<dbReference type="OrthoDB" id="637682at2759"/>
<proteinExistence type="inferred from homology"/>
<dbReference type="PANTHER" id="PTHR13068">
    <property type="entry name" value="CGI-12 PROTEIN-RELATED"/>
    <property type="match status" value="1"/>
</dbReference>
<reference evidence="3 4" key="1">
    <citation type="submission" date="2016-02" db="EMBL/GenBank/DDBJ databases">
        <title>Genome analysis of coral dinoflagellate symbionts highlights evolutionary adaptations to a symbiotic lifestyle.</title>
        <authorList>
            <person name="Aranda M."/>
            <person name="Li Y."/>
            <person name="Liew Y.J."/>
            <person name="Baumgarten S."/>
            <person name="Simakov O."/>
            <person name="Wilson M."/>
            <person name="Piel J."/>
            <person name="Ashoor H."/>
            <person name="Bougouffa S."/>
            <person name="Bajic V.B."/>
            <person name="Ryu T."/>
            <person name="Ravasi T."/>
            <person name="Bayer T."/>
            <person name="Micklem G."/>
            <person name="Kim H."/>
            <person name="Bhak J."/>
            <person name="Lajeunesse T.C."/>
            <person name="Voolstra C.R."/>
        </authorList>
    </citation>
    <scope>NUCLEOTIDE SEQUENCE [LARGE SCALE GENOMIC DNA]</scope>
    <source>
        <strain evidence="3 4">CCMP2467</strain>
    </source>
</reference>
<dbReference type="PANTHER" id="PTHR13068:SF173">
    <property type="entry name" value="EMB|CAB62602.1"/>
    <property type="match status" value="1"/>
</dbReference>
<dbReference type="EMBL" id="LSRX01000894">
    <property type="protein sequence ID" value="OLP86888.1"/>
    <property type="molecule type" value="Genomic_DNA"/>
</dbReference>
<evidence type="ECO:0000313" key="3">
    <source>
        <dbReference type="EMBL" id="OLP86888.1"/>
    </source>
</evidence>
<protein>
    <submittedName>
        <fullName evidence="3">mTERF domain-containing protein 1, mitochondrial</fullName>
    </submittedName>
</protein>
<dbReference type="GO" id="GO:0003676">
    <property type="term" value="F:nucleic acid binding"/>
    <property type="evidence" value="ECO:0007669"/>
    <property type="project" value="InterPro"/>
</dbReference>
<comment type="similarity">
    <text evidence="1">Belongs to the mTERF family.</text>
</comment>
<keyword evidence="4" id="KW-1185">Reference proteome</keyword>
<comment type="caution">
    <text evidence="3">The sequence shown here is derived from an EMBL/GenBank/DDBJ whole genome shotgun (WGS) entry which is preliminary data.</text>
</comment>
<organism evidence="3 4">
    <name type="scientific">Symbiodinium microadriaticum</name>
    <name type="common">Dinoflagellate</name>
    <name type="synonym">Zooxanthella microadriatica</name>
    <dbReference type="NCBI Taxonomy" id="2951"/>
    <lineage>
        <taxon>Eukaryota</taxon>
        <taxon>Sar</taxon>
        <taxon>Alveolata</taxon>
        <taxon>Dinophyceae</taxon>
        <taxon>Suessiales</taxon>
        <taxon>Symbiodiniaceae</taxon>
        <taxon>Symbiodinium</taxon>
    </lineage>
</organism>
<dbReference type="InterPro" id="IPR003690">
    <property type="entry name" value="MTERF"/>
</dbReference>
<gene>
    <name evidence="3" type="primary">MTERFD1</name>
    <name evidence="3" type="ORF">AK812_SmicGene31949</name>
</gene>
<dbReference type="Pfam" id="PF02536">
    <property type="entry name" value="mTERF"/>
    <property type="match status" value="2"/>
</dbReference>
<name>A0A1Q9CVE5_SYMMI</name>